<protein>
    <recommendedName>
        <fullName evidence="1">Calcineurin-like phosphoesterase domain-containing protein</fullName>
    </recommendedName>
</protein>
<keyword evidence="3" id="KW-1185">Reference proteome</keyword>
<dbReference type="GO" id="GO:0016791">
    <property type="term" value="F:phosphatase activity"/>
    <property type="evidence" value="ECO:0007669"/>
    <property type="project" value="TreeGrafter"/>
</dbReference>
<proteinExistence type="predicted"/>
<evidence type="ECO:0000259" key="1">
    <source>
        <dbReference type="Pfam" id="PF00149"/>
    </source>
</evidence>
<dbReference type="CDD" id="cd00144">
    <property type="entry name" value="MPP_PPP_family"/>
    <property type="match status" value="1"/>
</dbReference>
<feature type="domain" description="Calcineurin-like phosphoesterase" evidence="1">
    <location>
        <begin position="50"/>
        <end position="233"/>
    </location>
</feature>
<dbReference type="AlphaFoldDB" id="A0A8S3QXR6"/>
<reference evidence="2" key="1">
    <citation type="submission" date="2021-03" db="EMBL/GenBank/DDBJ databases">
        <authorList>
            <person name="Bekaert M."/>
        </authorList>
    </citation>
    <scope>NUCLEOTIDE SEQUENCE</scope>
</reference>
<dbReference type="GO" id="GO:0006798">
    <property type="term" value="P:polyphosphate catabolic process"/>
    <property type="evidence" value="ECO:0007669"/>
    <property type="project" value="TreeGrafter"/>
</dbReference>
<dbReference type="EMBL" id="CAJPWZ010000722">
    <property type="protein sequence ID" value="CAG2199685.1"/>
    <property type="molecule type" value="Genomic_DNA"/>
</dbReference>
<dbReference type="GO" id="GO:0000298">
    <property type="term" value="F:endopolyphosphatase activity"/>
    <property type="evidence" value="ECO:0007669"/>
    <property type="project" value="TreeGrafter"/>
</dbReference>
<dbReference type="SUPFAM" id="SSF56300">
    <property type="entry name" value="Metallo-dependent phosphatases"/>
    <property type="match status" value="1"/>
</dbReference>
<dbReference type="InterPro" id="IPR004843">
    <property type="entry name" value="Calcineurin-like_PHP"/>
</dbReference>
<dbReference type="OrthoDB" id="10267127at2759"/>
<name>A0A8S3QXR6_MYTED</name>
<dbReference type="Proteomes" id="UP000683360">
    <property type="component" value="Unassembled WGS sequence"/>
</dbReference>
<sequence length="273" mass="30916">MAALLYCIYSSLFNKITETTSNKRSSKNNIKLPKTPHLVLTAEDIKDREIFIIGDVHGCLDELNELLHLAKSKLKGKQLLPIFVGDLANKGPHNVSTIRRIRVELNGYAVRGNHDEAVLKQCLSRQERADYIVPDKYKWTTELVADDIRFIQELPYTIHIPSKNSVIVHGGLVPGTPLEEQDYTNFITMRSLFKDGETLTASANRLIGKPWASMWEGPEHVYFGHDAARKLQQYSYATGLDSGCLYGNWLTGIFLDSQRMIHVKAKKVYVTPE</sequence>
<evidence type="ECO:0000313" key="3">
    <source>
        <dbReference type="Proteomes" id="UP000683360"/>
    </source>
</evidence>
<dbReference type="Pfam" id="PF00149">
    <property type="entry name" value="Metallophos"/>
    <property type="match status" value="1"/>
</dbReference>
<organism evidence="2 3">
    <name type="scientific">Mytilus edulis</name>
    <name type="common">Blue mussel</name>
    <dbReference type="NCBI Taxonomy" id="6550"/>
    <lineage>
        <taxon>Eukaryota</taxon>
        <taxon>Metazoa</taxon>
        <taxon>Spiralia</taxon>
        <taxon>Lophotrochozoa</taxon>
        <taxon>Mollusca</taxon>
        <taxon>Bivalvia</taxon>
        <taxon>Autobranchia</taxon>
        <taxon>Pteriomorphia</taxon>
        <taxon>Mytilida</taxon>
        <taxon>Mytiloidea</taxon>
        <taxon>Mytilidae</taxon>
        <taxon>Mytilinae</taxon>
        <taxon>Mytilus</taxon>
    </lineage>
</organism>
<dbReference type="Gene3D" id="3.60.21.10">
    <property type="match status" value="1"/>
</dbReference>
<comment type="caution">
    <text evidence="2">The sequence shown here is derived from an EMBL/GenBank/DDBJ whole genome shotgun (WGS) entry which is preliminary data.</text>
</comment>
<dbReference type="PANTHER" id="PTHR42850:SF4">
    <property type="entry name" value="ZINC-DEPENDENT ENDOPOLYPHOSPHATASE"/>
    <property type="match status" value="1"/>
</dbReference>
<dbReference type="InterPro" id="IPR050126">
    <property type="entry name" value="Ap4A_hydrolase"/>
</dbReference>
<dbReference type="GO" id="GO:0005737">
    <property type="term" value="C:cytoplasm"/>
    <property type="evidence" value="ECO:0007669"/>
    <property type="project" value="TreeGrafter"/>
</dbReference>
<dbReference type="PANTHER" id="PTHR42850">
    <property type="entry name" value="METALLOPHOSPHOESTERASE"/>
    <property type="match status" value="1"/>
</dbReference>
<dbReference type="InterPro" id="IPR029052">
    <property type="entry name" value="Metallo-depent_PP-like"/>
</dbReference>
<accession>A0A8S3QXR6</accession>
<gene>
    <name evidence="2" type="ORF">MEDL_14369</name>
</gene>
<evidence type="ECO:0000313" key="2">
    <source>
        <dbReference type="EMBL" id="CAG2199685.1"/>
    </source>
</evidence>